<dbReference type="AlphaFoldDB" id="A0A4U8UT26"/>
<reference evidence="2 3" key="1">
    <citation type="journal article" date="2015" name="Genome Biol.">
        <title>Comparative genomics of Steinernema reveals deeply conserved gene regulatory networks.</title>
        <authorList>
            <person name="Dillman A.R."/>
            <person name="Macchietto M."/>
            <person name="Porter C.F."/>
            <person name="Rogers A."/>
            <person name="Williams B."/>
            <person name="Antoshechkin I."/>
            <person name="Lee M.M."/>
            <person name="Goodwin Z."/>
            <person name="Lu X."/>
            <person name="Lewis E.E."/>
            <person name="Goodrich-Blair H."/>
            <person name="Stock S.P."/>
            <person name="Adams B.J."/>
            <person name="Sternberg P.W."/>
            <person name="Mortazavi A."/>
        </authorList>
    </citation>
    <scope>NUCLEOTIDE SEQUENCE [LARGE SCALE GENOMIC DNA]</scope>
    <source>
        <strain evidence="2 3">ALL</strain>
    </source>
</reference>
<dbReference type="OrthoDB" id="70030at2759"/>
<dbReference type="PROSITE" id="PS51808">
    <property type="entry name" value="CHCH"/>
    <property type="match status" value="1"/>
</dbReference>
<dbReference type="Proteomes" id="UP000298663">
    <property type="component" value="Chromosome X"/>
</dbReference>
<comment type="caution">
    <text evidence="2">The sequence shown here is derived from an EMBL/GenBank/DDBJ whole genome shotgun (WGS) entry which is preliminary data.</text>
</comment>
<sequence>MCPISQCAAKAWHIHSERCVYELAALDDTSKKKLQAEFAGKGRANSRINATELTDANERSLGGSWHDKRATSIRHSGATFHVDRLQNNTLCNFALRGVQIAAQFQIFSFQMGSSQSQEPRPKPPVVRIEKTDVPEEYRSVGVSSEVIQRVQAQQGSLASSGGEVDKLKNELLAERERAETLRQQMNKLSDLQMRNAGSSHVSMEELEERKKVFDETVERVEKQFFNYQRENACSGNESDLMKCLDTNKDRVLNCSSLVGKYRECVNDFRKEVLSQS</sequence>
<name>A0A4U8UT26_STECR</name>
<reference evidence="2 3" key="2">
    <citation type="journal article" date="2019" name="G3 (Bethesda)">
        <title>Hybrid Assembly of the Genome of the Entomopathogenic Nematode Steinernema carpocapsae Identifies the X-Chromosome.</title>
        <authorList>
            <person name="Serra L."/>
            <person name="Macchietto M."/>
            <person name="Macias-Munoz A."/>
            <person name="McGill C.J."/>
            <person name="Rodriguez I.M."/>
            <person name="Rodriguez B."/>
            <person name="Murad R."/>
            <person name="Mortazavi A."/>
        </authorList>
    </citation>
    <scope>NUCLEOTIDE SEQUENCE [LARGE SCALE GENOMIC DNA]</scope>
    <source>
        <strain evidence="2 3">ALL</strain>
    </source>
</reference>
<dbReference type="EMBL" id="AZBU02000001">
    <property type="protein sequence ID" value="TMS35775.1"/>
    <property type="molecule type" value="Genomic_DNA"/>
</dbReference>
<keyword evidence="1" id="KW-0175">Coiled coil</keyword>
<accession>A0A4U8UT26</accession>
<evidence type="ECO:0000313" key="2">
    <source>
        <dbReference type="EMBL" id="TMS35775.1"/>
    </source>
</evidence>
<organism evidence="2 3">
    <name type="scientific">Steinernema carpocapsae</name>
    <name type="common">Entomopathogenic nematode</name>
    <dbReference type="NCBI Taxonomy" id="34508"/>
    <lineage>
        <taxon>Eukaryota</taxon>
        <taxon>Metazoa</taxon>
        <taxon>Ecdysozoa</taxon>
        <taxon>Nematoda</taxon>
        <taxon>Chromadorea</taxon>
        <taxon>Rhabditida</taxon>
        <taxon>Tylenchina</taxon>
        <taxon>Panagrolaimomorpha</taxon>
        <taxon>Strongyloidoidea</taxon>
        <taxon>Steinernematidae</taxon>
        <taxon>Steinernema</taxon>
    </lineage>
</organism>
<evidence type="ECO:0000313" key="3">
    <source>
        <dbReference type="Proteomes" id="UP000298663"/>
    </source>
</evidence>
<keyword evidence="3" id="KW-1185">Reference proteome</keyword>
<dbReference type="STRING" id="34508.A0A4U8UT26"/>
<evidence type="ECO:0008006" key="4">
    <source>
        <dbReference type="Google" id="ProtNLM"/>
    </source>
</evidence>
<dbReference type="GO" id="GO:0007007">
    <property type="term" value="P:inner mitochondrial membrane organization"/>
    <property type="evidence" value="ECO:0007669"/>
    <property type="project" value="TreeGrafter"/>
</dbReference>
<dbReference type="InterPro" id="IPR052632">
    <property type="entry name" value="MICOS_subunit_Mic19"/>
</dbReference>
<gene>
    <name evidence="2" type="ORF">L596_003098</name>
</gene>
<dbReference type="PANTHER" id="PTHR21588:SF18">
    <property type="entry name" value="MICOS COMPLEX SUBUNIT MIC19"/>
    <property type="match status" value="1"/>
</dbReference>
<dbReference type="GO" id="GO:0061617">
    <property type="term" value="C:MICOS complex"/>
    <property type="evidence" value="ECO:0007669"/>
    <property type="project" value="TreeGrafter"/>
</dbReference>
<evidence type="ECO:0000256" key="1">
    <source>
        <dbReference type="SAM" id="Coils"/>
    </source>
</evidence>
<proteinExistence type="predicted"/>
<dbReference type="PANTHER" id="PTHR21588">
    <property type="entry name" value="COILED-COIL-HELIX-COILED-COIL-HELIX DOMAIN CONTAINING 6"/>
    <property type="match status" value="1"/>
</dbReference>
<feature type="coiled-coil region" evidence="1">
    <location>
        <begin position="164"/>
        <end position="223"/>
    </location>
</feature>
<dbReference type="EMBL" id="CM016762">
    <property type="protein sequence ID" value="TMS35775.1"/>
    <property type="molecule type" value="Genomic_DNA"/>
</dbReference>
<protein>
    <recommendedName>
        <fullName evidence="4">CHCH domain-containing protein</fullName>
    </recommendedName>
</protein>